<sequence length="138" mass="15906">MGVSKDIVVCFLFQICFIGNIICTDDELPKDYANTLCWMTEEYSTVGEECQQCQDLDYKLYNEACIKTGYKEKVKCESGTEAYKSCAKPSWINEKVFWALEGVMLVTGLSSCWLVHTRRKKIERDMMQRVQRQISAAV</sequence>
<dbReference type="InterPro" id="IPR008657">
    <property type="entry name" value="JTB"/>
</dbReference>
<keyword evidence="1" id="KW-1133">Transmembrane helix</keyword>
<dbReference type="Gene3D" id="3.30.720.220">
    <property type="match status" value="1"/>
</dbReference>
<dbReference type="Proteomes" id="UP000694865">
    <property type="component" value="Unplaced"/>
</dbReference>
<dbReference type="PANTHER" id="PTHR13041:SF3">
    <property type="entry name" value="PROTEIN JTB"/>
    <property type="match status" value="1"/>
</dbReference>
<dbReference type="GeneID" id="102802262"/>
<gene>
    <name evidence="4" type="primary">LOC102802262</name>
</gene>
<keyword evidence="3" id="KW-1185">Reference proteome</keyword>
<proteinExistence type="predicted"/>
<evidence type="ECO:0000313" key="4">
    <source>
        <dbReference type="RefSeq" id="XP_006814598.1"/>
    </source>
</evidence>
<evidence type="ECO:0000256" key="2">
    <source>
        <dbReference type="SAM" id="SignalP"/>
    </source>
</evidence>
<evidence type="ECO:0000256" key="1">
    <source>
        <dbReference type="SAM" id="Phobius"/>
    </source>
</evidence>
<accession>A0ABM0M3K7</accession>
<keyword evidence="1" id="KW-0812">Transmembrane</keyword>
<evidence type="ECO:0000313" key="3">
    <source>
        <dbReference type="Proteomes" id="UP000694865"/>
    </source>
</evidence>
<keyword evidence="1" id="KW-0472">Membrane</keyword>
<feature type="chain" id="PRO_5045468903" evidence="2">
    <location>
        <begin position="24"/>
        <end position="138"/>
    </location>
</feature>
<reference evidence="4" key="1">
    <citation type="submission" date="2025-08" db="UniProtKB">
        <authorList>
            <consortium name="RefSeq"/>
        </authorList>
    </citation>
    <scope>IDENTIFICATION</scope>
    <source>
        <tissue evidence="4">Testes</tissue>
    </source>
</reference>
<keyword evidence="2" id="KW-0732">Signal</keyword>
<dbReference type="PANTHER" id="PTHR13041">
    <property type="entry name" value="JTB PROTEIN-RELATED"/>
    <property type="match status" value="1"/>
</dbReference>
<feature type="signal peptide" evidence="2">
    <location>
        <begin position="1"/>
        <end position="23"/>
    </location>
</feature>
<feature type="transmembrane region" description="Helical" evidence="1">
    <location>
        <begin position="96"/>
        <end position="116"/>
    </location>
</feature>
<dbReference type="RefSeq" id="XP_006814598.1">
    <property type="nucleotide sequence ID" value="XM_006814535.1"/>
</dbReference>
<dbReference type="Pfam" id="PF05439">
    <property type="entry name" value="JTB"/>
    <property type="match status" value="1"/>
</dbReference>
<organism evidence="3 4">
    <name type="scientific">Saccoglossus kowalevskii</name>
    <name type="common">Acorn worm</name>
    <dbReference type="NCBI Taxonomy" id="10224"/>
    <lineage>
        <taxon>Eukaryota</taxon>
        <taxon>Metazoa</taxon>
        <taxon>Hemichordata</taxon>
        <taxon>Enteropneusta</taxon>
        <taxon>Harrimaniidae</taxon>
        <taxon>Saccoglossus</taxon>
    </lineage>
</organism>
<protein>
    <submittedName>
        <fullName evidence="4">Protein JTB-like</fullName>
    </submittedName>
</protein>
<name>A0ABM0M3K7_SACKO</name>